<dbReference type="AlphaFoldDB" id="A0A7W3QLY7"/>
<evidence type="ECO:0000313" key="2">
    <source>
        <dbReference type="Proteomes" id="UP000572680"/>
    </source>
</evidence>
<proteinExistence type="predicted"/>
<evidence type="ECO:0000313" key="1">
    <source>
        <dbReference type="EMBL" id="MBA8951956.1"/>
    </source>
</evidence>
<keyword evidence="2" id="KW-1185">Reference proteome</keyword>
<dbReference type="RefSeq" id="WP_182844255.1">
    <property type="nucleotide sequence ID" value="NZ_BAAALP010000014.1"/>
</dbReference>
<name>A0A7W3QLY7_ACTNM</name>
<accession>A0A7W3QLY7</accession>
<gene>
    <name evidence="1" type="ORF">HNR61_003596</name>
</gene>
<reference evidence="1 2" key="1">
    <citation type="submission" date="2020-08" db="EMBL/GenBank/DDBJ databases">
        <title>Genomic Encyclopedia of Type Strains, Phase IV (KMG-IV): sequencing the most valuable type-strain genomes for metagenomic binning, comparative biology and taxonomic classification.</title>
        <authorList>
            <person name="Goeker M."/>
        </authorList>
    </citation>
    <scope>NUCLEOTIDE SEQUENCE [LARGE SCALE GENOMIC DNA]</scope>
    <source>
        <strain evidence="1 2">DSM 44197</strain>
    </source>
</reference>
<dbReference type="Proteomes" id="UP000572680">
    <property type="component" value="Unassembled WGS sequence"/>
</dbReference>
<organism evidence="1 2">
    <name type="scientific">Actinomadura namibiensis</name>
    <dbReference type="NCBI Taxonomy" id="182080"/>
    <lineage>
        <taxon>Bacteria</taxon>
        <taxon>Bacillati</taxon>
        <taxon>Actinomycetota</taxon>
        <taxon>Actinomycetes</taxon>
        <taxon>Streptosporangiales</taxon>
        <taxon>Thermomonosporaceae</taxon>
        <taxon>Actinomadura</taxon>
    </lineage>
</organism>
<dbReference type="Pfam" id="PF20060">
    <property type="entry name" value="DUF6459"/>
    <property type="match status" value="1"/>
</dbReference>
<dbReference type="InterPro" id="IPR045596">
    <property type="entry name" value="DUF6459"/>
</dbReference>
<protein>
    <submittedName>
        <fullName evidence="1">Uncharacterized protein</fullName>
    </submittedName>
</protein>
<comment type="caution">
    <text evidence="1">The sequence shown here is derived from an EMBL/GenBank/DDBJ whole genome shotgun (WGS) entry which is preliminary data.</text>
</comment>
<dbReference type="EMBL" id="JACJIA010000004">
    <property type="protein sequence ID" value="MBA8951956.1"/>
    <property type="molecule type" value="Genomic_DNA"/>
</dbReference>
<sequence>MSGSERAVVRISARGSRQAAGGAAEASPEELRRVVETAVRLLTEVLAGVREPRHLAWWAMPGMCEKVAAHRLPAAGARVPPPRVLRTWVQRPVPDVAEAGAVVTLDGRVQALALRLERRNGRWRCAAVETTLPRPPARALRRAG</sequence>